<keyword evidence="2" id="KW-1185">Reference proteome</keyword>
<name>A0ACB8YUF2_CICIN</name>
<comment type="caution">
    <text evidence="1">The sequence shown here is derived from an EMBL/GenBank/DDBJ whole genome shotgun (WGS) entry which is preliminary data.</text>
</comment>
<reference evidence="1 2" key="2">
    <citation type="journal article" date="2022" name="Mol. Ecol. Resour.">
        <title>The genomes of chicory, endive, great burdock and yacon provide insights into Asteraceae paleo-polyploidization history and plant inulin production.</title>
        <authorList>
            <person name="Fan W."/>
            <person name="Wang S."/>
            <person name="Wang H."/>
            <person name="Wang A."/>
            <person name="Jiang F."/>
            <person name="Liu H."/>
            <person name="Zhao H."/>
            <person name="Xu D."/>
            <person name="Zhang Y."/>
        </authorList>
    </citation>
    <scope>NUCLEOTIDE SEQUENCE [LARGE SCALE GENOMIC DNA]</scope>
    <source>
        <strain evidence="2">cv. Punajuju</strain>
        <tissue evidence="1">Leaves</tissue>
    </source>
</reference>
<protein>
    <submittedName>
        <fullName evidence="1">Uncharacterized protein</fullName>
    </submittedName>
</protein>
<dbReference type="Proteomes" id="UP001055811">
    <property type="component" value="Linkage Group LG09"/>
</dbReference>
<sequence length="98" mass="11139">MHHKKSSRSPSDLDGKTEMTITEFTKFLFTFDTNKDGCISRDELRQAVRDNGGWFATWKANRGMKSADANSNGFIDKEEIPKLAAFAEKELNIMIVSY</sequence>
<gene>
    <name evidence="1" type="ORF">L2E82_46871</name>
</gene>
<reference evidence="2" key="1">
    <citation type="journal article" date="2022" name="Mol. Ecol. Resour.">
        <title>The genomes of chicory, endive, great burdock and yacon provide insights into Asteraceae palaeo-polyploidization history and plant inulin production.</title>
        <authorList>
            <person name="Fan W."/>
            <person name="Wang S."/>
            <person name="Wang H."/>
            <person name="Wang A."/>
            <person name="Jiang F."/>
            <person name="Liu H."/>
            <person name="Zhao H."/>
            <person name="Xu D."/>
            <person name="Zhang Y."/>
        </authorList>
    </citation>
    <scope>NUCLEOTIDE SEQUENCE [LARGE SCALE GENOMIC DNA]</scope>
    <source>
        <strain evidence="2">cv. Punajuju</strain>
    </source>
</reference>
<proteinExistence type="predicted"/>
<evidence type="ECO:0000313" key="2">
    <source>
        <dbReference type="Proteomes" id="UP001055811"/>
    </source>
</evidence>
<accession>A0ACB8YUF2</accession>
<dbReference type="EMBL" id="CM042017">
    <property type="protein sequence ID" value="KAI3688928.1"/>
    <property type="molecule type" value="Genomic_DNA"/>
</dbReference>
<organism evidence="1 2">
    <name type="scientific">Cichorium intybus</name>
    <name type="common">Chicory</name>
    <dbReference type="NCBI Taxonomy" id="13427"/>
    <lineage>
        <taxon>Eukaryota</taxon>
        <taxon>Viridiplantae</taxon>
        <taxon>Streptophyta</taxon>
        <taxon>Embryophyta</taxon>
        <taxon>Tracheophyta</taxon>
        <taxon>Spermatophyta</taxon>
        <taxon>Magnoliopsida</taxon>
        <taxon>eudicotyledons</taxon>
        <taxon>Gunneridae</taxon>
        <taxon>Pentapetalae</taxon>
        <taxon>asterids</taxon>
        <taxon>campanulids</taxon>
        <taxon>Asterales</taxon>
        <taxon>Asteraceae</taxon>
        <taxon>Cichorioideae</taxon>
        <taxon>Cichorieae</taxon>
        <taxon>Cichoriinae</taxon>
        <taxon>Cichorium</taxon>
    </lineage>
</organism>
<evidence type="ECO:0000313" key="1">
    <source>
        <dbReference type="EMBL" id="KAI3688928.1"/>
    </source>
</evidence>